<keyword evidence="2" id="KW-1185">Reference proteome</keyword>
<dbReference type="EMBL" id="CM001475">
    <property type="protein sequence ID" value="EIC30311.1"/>
    <property type="molecule type" value="Genomic_DNA"/>
</dbReference>
<dbReference type="HOGENOM" id="CLU_1358841_0_0_6"/>
<gene>
    <name evidence="1" type="ORF">Metal_2596</name>
</gene>
<dbReference type="RefSeq" id="WP_005372879.1">
    <property type="nucleotide sequence ID" value="NZ_CM001475.1"/>
</dbReference>
<protein>
    <recommendedName>
        <fullName evidence="3">Glyoxalase-like domain-containing protein</fullName>
    </recommendedName>
</protein>
<name>H8GIX1_METAL</name>
<proteinExistence type="predicted"/>
<evidence type="ECO:0000313" key="1">
    <source>
        <dbReference type="EMBL" id="EIC30311.1"/>
    </source>
</evidence>
<dbReference type="STRING" id="686340.Metal_2596"/>
<sequence>MFEIDHLMIEVGDPLKVANNVAERLGLPFAWPLMKKDEYTSIGVNFGDINIEFINFRVRFGIEGTAFRGFSGIAFKAADSLEESIKRLNASEISYRIGEECQAHTTLPIEEHQVFPTVFLVKYHFDTSGWIERLKNEFAECSGGKFHIGRFKSLSIKQRTPANLTDEFQINVGDKNQIFFESRTGENAVISDLIVSEQPYHIASLSALWFSLLSGEAVIRRYDC</sequence>
<evidence type="ECO:0008006" key="3">
    <source>
        <dbReference type="Google" id="ProtNLM"/>
    </source>
</evidence>
<evidence type="ECO:0000313" key="2">
    <source>
        <dbReference type="Proteomes" id="UP000005090"/>
    </source>
</evidence>
<dbReference type="Proteomes" id="UP000005090">
    <property type="component" value="Chromosome"/>
</dbReference>
<reference evidence="1 2" key="1">
    <citation type="journal article" date="2013" name="Genome Announc.">
        <title>Genome Sequence of the Obligate Gammaproteobacterial Methanotroph Methylomicrobium album Strain BG8.</title>
        <authorList>
            <person name="Kits K.D."/>
            <person name="Kalyuzhnaya M.G."/>
            <person name="Klotz M.G."/>
            <person name="Jetten M.S."/>
            <person name="Op den Camp H.J."/>
            <person name="Vuilleumier S."/>
            <person name="Bringel F."/>
            <person name="Dispirito A.A."/>
            <person name="Murrell J.C."/>
            <person name="Bruce D."/>
            <person name="Cheng J.F."/>
            <person name="Copeland A."/>
            <person name="Goodwin L."/>
            <person name="Hauser L."/>
            <person name="Lajus A."/>
            <person name="Land M.L."/>
            <person name="Lapidus A."/>
            <person name="Lucas S."/>
            <person name="Medigue C."/>
            <person name="Pitluck S."/>
            <person name="Woyke T."/>
            <person name="Zeytun A."/>
            <person name="Stein L.Y."/>
        </authorList>
    </citation>
    <scope>NUCLEOTIDE SEQUENCE [LARGE SCALE GENOMIC DNA]</scope>
    <source>
        <strain evidence="1 2">BG8</strain>
    </source>
</reference>
<organism evidence="1 2">
    <name type="scientific">Methylomicrobium album BG8</name>
    <dbReference type="NCBI Taxonomy" id="686340"/>
    <lineage>
        <taxon>Bacteria</taxon>
        <taxon>Pseudomonadati</taxon>
        <taxon>Pseudomonadota</taxon>
        <taxon>Gammaproteobacteria</taxon>
        <taxon>Methylococcales</taxon>
        <taxon>Methylococcaceae</taxon>
        <taxon>Methylomicrobium</taxon>
    </lineage>
</organism>
<accession>H8GIX1</accession>
<dbReference type="AlphaFoldDB" id="H8GIX1"/>